<dbReference type="Gene3D" id="2.40.160.60">
    <property type="entry name" value="Outer membrane protein transport protein (OMPP1/FadL/TodX)"/>
    <property type="match status" value="1"/>
</dbReference>
<dbReference type="InterPro" id="IPR005017">
    <property type="entry name" value="OMPP1/FadL/TodX"/>
</dbReference>
<name>A0A017HGI1_9RHOB</name>
<dbReference type="PANTHER" id="PTHR35093:SF8">
    <property type="entry name" value="OUTER MEMBRANE PROTEIN NMB0088-RELATED"/>
    <property type="match status" value="1"/>
</dbReference>
<dbReference type="HOGENOM" id="CLU_039022_0_0_5"/>
<evidence type="ECO:0000256" key="3">
    <source>
        <dbReference type="ARBA" id="ARBA00022452"/>
    </source>
</evidence>
<evidence type="ECO:0000256" key="6">
    <source>
        <dbReference type="ARBA" id="ARBA00023136"/>
    </source>
</evidence>
<evidence type="ECO:0000256" key="7">
    <source>
        <dbReference type="ARBA" id="ARBA00023237"/>
    </source>
</evidence>
<keyword evidence="7" id="KW-0998">Cell outer membrane</keyword>
<evidence type="ECO:0000256" key="2">
    <source>
        <dbReference type="ARBA" id="ARBA00008163"/>
    </source>
</evidence>
<gene>
    <name evidence="9" type="ORF">Rumeso_04693</name>
</gene>
<comment type="subcellular location">
    <subcellularLocation>
        <location evidence="1">Cell outer membrane</location>
        <topology evidence="1">Multi-pass membrane protein</topology>
    </subcellularLocation>
</comment>
<dbReference type="RefSeq" id="WP_051521099.1">
    <property type="nucleotide sequence ID" value="NZ_KK088560.1"/>
</dbReference>
<dbReference type="PATRIC" id="fig|442562.3.peg.4622"/>
<comment type="similarity">
    <text evidence="2">Belongs to the OmpP1/FadL family.</text>
</comment>
<keyword evidence="5 8" id="KW-0732">Signal</keyword>
<evidence type="ECO:0000313" key="10">
    <source>
        <dbReference type="Proteomes" id="UP000019666"/>
    </source>
</evidence>
<dbReference type="SUPFAM" id="SSF56935">
    <property type="entry name" value="Porins"/>
    <property type="match status" value="1"/>
</dbReference>
<dbReference type="Pfam" id="PF03349">
    <property type="entry name" value="Toluene_X"/>
    <property type="match status" value="1"/>
</dbReference>
<evidence type="ECO:0000256" key="8">
    <source>
        <dbReference type="SAM" id="SignalP"/>
    </source>
</evidence>
<accession>A0A017HGI1</accession>
<dbReference type="STRING" id="442562.Rumeso_04693"/>
<evidence type="ECO:0000256" key="4">
    <source>
        <dbReference type="ARBA" id="ARBA00022692"/>
    </source>
</evidence>
<dbReference type="GO" id="GO:0009279">
    <property type="term" value="C:cell outer membrane"/>
    <property type="evidence" value="ECO:0007669"/>
    <property type="project" value="UniProtKB-SubCell"/>
</dbReference>
<organism evidence="9 10">
    <name type="scientific">Rubellimicrobium mesophilum DSM 19309</name>
    <dbReference type="NCBI Taxonomy" id="442562"/>
    <lineage>
        <taxon>Bacteria</taxon>
        <taxon>Pseudomonadati</taxon>
        <taxon>Pseudomonadota</taxon>
        <taxon>Alphaproteobacteria</taxon>
        <taxon>Rhodobacterales</taxon>
        <taxon>Roseobacteraceae</taxon>
        <taxon>Rubellimicrobium</taxon>
    </lineage>
</organism>
<dbReference type="AlphaFoldDB" id="A0A017HGI1"/>
<dbReference type="PANTHER" id="PTHR35093">
    <property type="entry name" value="OUTER MEMBRANE PROTEIN NMB0088-RELATED"/>
    <property type="match status" value="1"/>
</dbReference>
<dbReference type="OrthoDB" id="6679728at2"/>
<evidence type="ECO:0000256" key="1">
    <source>
        <dbReference type="ARBA" id="ARBA00004571"/>
    </source>
</evidence>
<dbReference type="Proteomes" id="UP000019666">
    <property type="component" value="Unassembled WGS sequence"/>
</dbReference>
<feature type="signal peptide" evidence="8">
    <location>
        <begin position="1"/>
        <end position="21"/>
    </location>
</feature>
<dbReference type="EMBL" id="AOSK01000130">
    <property type="protein sequence ID" value="EYD73572.1"/>
    <property type="molecule type" value="Genomic_DNA"/>
</dbReference>
<evidence type="ECO:0000313" key="9">
    <source>
        <dbReference type="EMBL" id="EYD73572.1"/>
    </source>
</evidence>
<sequence>MKRTASGAGALLLLSTSIANAGALDRTGQPVDVLFQDGNYAELSFSYTVPDVQGSFTDTNPLIGATESGDAAADFGLASLSFKSDLSDRFSLAVIIDHPFGADVDYRDADPTYPISNSQAEFESLAVTALGRYKLDDNFSIHAGVRFLQVKADLLSDVILGFDPVANAPVVYNYDGDFESDDALGYVVGVAYERPEIALRVALTYSSETDFSHETTYTTTLTGVPAPFTDSGETAYSLPQSVNLDFQTGIAPDTLLFGSIRWVDWSATEINAYGYGVVPGAVLPFNPVVEYDDDYVTYTLGVGRQFTDKLAASAAVIYEPSIGTDFDPTTGEGGISNLSPTDGQLGVQIAANYAVTDNVELGVGVRYTRLGGGTTRLFGAEFDDNDAITAGMRIGYRF</sequence>
<keyword evidence="6" id="KW-0472">Membrane</keyword>
<protein>
    <submittedName>
        <fullName evidence="9">Outer membrane transporter, OMPP1/FadL/TodX family</fullName>
    </submittedName>
</protein>
<evidence type="ECO:0000256" key="5">
    <source>
        <dbReference type="ARBA" id="ARBA00022729"/>
    </source>
</evidence>
<reference evidence="9 10" key="1">
    <citation type="submission" date="2013-02" db="EMBL/GenBank/DDBJ databases">
        <authorList>
            <person name="Fiebig A."/>
            <person name="Goeker M."/>
            <person name="Klenk H.-P.P."/>
        </authorList>
    </citation>
    <scope>NUCLEOTIDE SEQUENCE [LARGE SCALE GENOMIC DNA]</scope>
    <source>
        <strain evidence="9 10">DSM 19309</strain>
    </source>
</reference>
<keyword evidence="10" id="KW-1185">Reference proteome</keyword>
<comment type="caution">
    <text evidence="9">The sequence shown here is derived from an EMBL/GenBank/DDBJ whole genome shotgun (WGS) entry which is preliminary data.</text>
</comment>
<feature type="chain" id="PRO_5001493125" evidence="8">
    <location>
        <begin position="22"/>
        <end position="398"/>
    </location>
</feature>
<keyword evidence="3" id="KW-1134">Transmembrane beta strand</keyword>
<dbReference type="GO" id="GO:0015483">
    <property type="term" value="F:long-chain fatty acid transporting porin activity"/>
    <property type="evidence" value="ECO:0007669"/>
    <property type="project" value="TreeGrafter"/>
</dbReference>
<keyword evidence="4" id="KW-0812">Transmembrane</keyword>
<proteinExistence type="inferred from homology"/>